<dbReference type="EMBL" id="JAVLET010000019">
    <property type="protein sequence ID" value="KAL0465088.1"/>
    <property type="molecule type" value="Genomic_DNA"/>
</dbReference>
<organism evidence="1 2">
    <name type="scientific">Neurospora intermedia</name>
    <dbReference type="NCBI Taxonomy" id="5142"/>
    <lineage>
        <taxon>Eukaryota</taxon>
        <taxon>Fungi</taxon>
        <taxon>Dikarya</taxon>
        <taxon>Ascomycota</taxon>
        <taxon>Pezizomycotina</taxon>
        <taxon>Sordariomycetes</taxon>
        <taxon>Sordariomycetidae</taxon>
        <taxon>Sordariales</taxon>
        <taxon>Sordariaceae</taxon>
        <taxon>Neurospora</taxon>
    </lineage>
</organism>
<keyword evidence="2" id="KW-1185">Reference proteome</keyword>
<evidence type="ECO:0000313" key="1">
    <source>
        <dbReference type="EMBL" id="KAL0465088.1"/>
    </source>
</evidence>
<name>A0ABR3CYE1_NEUIN</name>
<protein>
    <submittedName>
        <fullName evidence="1">Uncharacterized protein</fullName>
    </submittedName>
</protein>
<proteinExistence type="predicted"/>
<accession>A0ABR3CYE1</accession>
<evidence type="ECO:0000313" key="2">
    <source>
        <dbReference type="Proteomes" id="UP001451303"/>
    </source>
</evidence>
<sequence length="205" mass="22874">MTTELVYSQSRRYQSWGKIMPRRGDQSLGDCYGPAVVSALHRQAIAQYGREGLNFWGAAAMPPQERPCLECRDGAMRLYFLILLFVLNHLVTMLERHRERLCVGIGVSIIAGDPGQMLNSTWQVALPLHCPAVVTMTYPGSNPDGQPSRCGRWRMPRFCNPSLLRLLACHHTSPISIDCSQLNRERLASLAPVIGYIPSGQWHGG</sequence>
<comment type="caution">
    <text evidence="1">The sequence shown here is derived from an EMBL/GenBank/DDBJ whole genome shotgun (WGS) entry which is preliminary data.</text>
</comment>
<reference evidence="1 2" key="1">
    <citation type="submission" date="2023-09" db="EMBL/GenBank/DDBJ databases">
        <title>Multi-omics analysis of a traditional fermented food reveals byproduct-associated fungal strains for waste-to-food upcycling.</title>
        <authorList>
            <consortium name="Lawrence Berkeley National Laboratory"/>
            <person name="Rekdal V.M."/>
            <person name="Villalobos-Escobedo J.M."/>
            <person name="Rodriguez-Valeron N."/>
            <person name="Garcia M.O."/>
            <person name="Vasquez D.P."/>
            <person name="Damayanti I."/>
            <person name="Sorensen P.M."/>
            <person name="Baidoo E.E."/>
            <person name="De Carvalho A.C."/>
            <person name="Riley R."/>
            <person name="Lipzen A."/>
            <person name="He G."/>
            <person name="Yan M."/>
            <person name="Haridas S."/>
            <person name="Daum C."/>
            <person name="Yoshinaga Y."/>
            <person name="Ng V."/>
            <person name="Grigoriev I.V."/>
            <person name="Munk R."/>
            <person name="Nuraida L."/>
            <person name="Wijaya C.H."/>
            <person name="Morales P.-C."/>
            <person name="Keasling J.D."/>
        </authorList>
    </citation>
    <scope>NUCLEOTIDE SEQUENCE [LARGE SCALE GENOMIC DNA]</scope>
    <source>
        <strain evidence="1 2">FGSC 2613</strain>
    </source>
</reference>
<gene>
    <name evidence="1" type="ORF">QR685DRAFT_539306</name>
</gene>
<dbReference type="Proteomes" id="UP001451303">
    <property type="component" value="Unassembled WGS sequence"/>
</dbReference>